<evidence type="ECO:0000313" key="1">
    <source>
        <dbReference type="EMBL" id="KZP14509.1"/>
    </source>
</evidence>
<evidence type="ECO:0000313" key="2">
    <source>
        <dbReference type="Proteomes" id="UP000076532"/>
    </source>
</evidence>
<name>A0A166DAV1_9AGAM</name>
<dbReference type="AlphaFoldDB" id="A0A166DAV1"/>
<organism evidence="1 2">
    <name type="scientific">Athelia psychrophila</name>
    <dbReference type="NCBI Taxonomy" id="1759441"/>
    <lineage>
        <taxon>Eukaryota</taxon>
        <taxon>Fungi</taxon>
        <taxon>Dikarya</taxon>
        <taxon>Basidiomycota</taxon>
        <taxon>Agaricomycotina</taxon>
        <taxon>Agaricomycetes</taxon>
        <taxon>Agaricomycetidae</taxon>
        <taxon>Atheliales</taxon>
        <taxon>Atheliaceae</taxon>
        <taxon>Athelia</taxon>
    </lineage>
</organism>
<reference evidence="1 2" key="1">
    <citation type="journal article" date="2016" name="Mol. Biol. Evol.">
        <title>Comparative Genomics of Early-Diverging Mushroom-Forming Fungi Provides Insights into the Origins of Lignocellulose Decay Capabilities.</title>
        <authorList>
            <person name="Nagy L.G."/>
            <person name="Riley R."/>
            <person name="Tritt A."/>
            <person name="Adam C."/>
            <person name="Daum C."/>
            <person name="Floudas D."/>
            <person name="Sun H."/>
            <person name="Yadav J.S."/>
            <person name="Pangilinan J."/>
            <person name="Larsson K.H."/>
            <person name="Matsuura K."/>
            <person name="Barry K."/>
            <person name="Labutti K."/>
            <person name="Kuo R."/>
            <person name="Ohm R.A."/>
            <person name="Bhattacharya S.S."/>
            <person name="Shirouzu T."/>
            <person name="Yoshinaga Y."/>
            <person name="Martin F.M."/>
            <person name="Grigoriev I.V."/>
            <person name="Hibbett D.S."/>
        </authorList>
    </citation>
    <scope>NUCLEOTIDE SEQUENCE [LARGE SCALE GENOMIC DNA]</scope>
    <source>
        <strain evidence="1 2">CBS 109695</strain>
    </source>
</reference>
<protein>
    <submittedName>
        <fullName evidence="1">Uncharacterized protein</fullName>
    </submittedName>
</protein>
<proteinExistence type="predicted"/>
<dbReference type="OrthoDB" id="3038309at2759"/>
<sequence>MAVDSPENKQDIESYIDAQVRDMTIAAQMGSLGAIMGAKRPLSLQALHALHGGSQEMTPEHLLQRFGSVLLGLNGEGETIQVLPLSFREFITDRANINNSQLTQKFYISEKAYSGQLARLCLQTMVREITSAGISTEFGSSCSIYLSFPMARAIEGD</sequence>
<gene>
    <name evidence="1" type="ORF">FIBSPDRAFT_959599</name>
</gene>
<dbReference type="Proteomes" id="UP000076532">
    <property type="component" value="Unassembled WGS sequence"/>
</dbReference>
<keyword evidence="2" id="KW-1185">Reference proteome</keyword>
<dbReference type="EMBL" id="KV417616">
    <property type="protein sequence ID" value="KZP14509.1"/>
    <property type="molecule type" value="Genomic_DNA"/>
</dbReference>
<accession>A0A166DAV1</accession>